<dbReference type="AlphaFoldDB" id="A0A109JZ66"/>
<dbReference type="RefSeq" id="WP_062368769.1">
    <property type="nucleotide sequence ID" value="NZ_LNCD01000026.1"/>
</dbReference>
<dbReference type="EMBL" id="LNCD01000026">
    <property type="protein sequence ID" value="KWV57705.1"/>
    <property type="molecule type" value="Genomic_DNA"/>
</dbReference>
<evidence type="ECO:0000313" key="3">
    <source>
        <dbReference type="Proteomes" id="UP000068164"/>
    </source>
</evidence>
<evidence type="ECO:0000313" key="2">
    <source>
        <dbReference type="EMBL" id="KWV57705.1"/>
    </source>
</evidence>
<organism evidence="2 3">
    <name type="scientific">Rhizobium altiplani</name>
    <dbReference type="NCBI Taxonomy" id="1864509"/>
    <lineage>
        <taxon>Bacteria</taxon>
        <taxon>Pseudomonadati</taxon>
        <taxon>Pseudomonadota</taxon>
        <taxon>Alphaproteobacteria</taxon>
        <taxon>Hyphomicrobiales</taxon>
        <taxon>Rhizobiaceae</taxon>
        <taxon>Rhizobium/Agrobacterium group</taxon>
        <taxon>Rhizobium</taxon>
    </lineage>
</organism>
<keyword evidence="1" id="KW-0812">Transmembrane</keyword>
<name>A0A109JZ66_9HYPH</name>
<accession>A0A109JZ66</accession>
<reference evidence="2 3" key="1">
    <citation type="submission" date="2015-11" db="EMBL/GenBank/DDBJ databases">
        <title>Draft Genome Sequence of the Strain BR 10423 (Rhizobium sp.) isolated from nodules of Mimosa pudica.</title>
        <authorList>
            <person name="Barauna A.C."/>
            <person name="Zilli J.E."/>
            <person name="Simoes-Araujo J.L."/>
            <person name="Reis V.M."/>
            <person name="James E.K."/>
            <person name="Reis F.B.Jr."/>
            <person name="Rouws L.F."/>
            <person name="Passos S.R."/>
            <person name="Gois S.R."/>
        </authorList>
    </citation>
    <scope>NUCLEOTIDE SEQUENCE [LARGE SCALE GENOMIC DNA]</scope>
    <source>
        <strain evidence="2 3">BR10423</strain>
    </source>
</reference>
<proteinExistence type="predicted"/>
<keyword evidence="1" id="KW-0472">Membrane</keyword>
<gene>
    <name evidence="2" type="ORF">AS026_30850</name>
</gene>
<feature type="transmembrane region" description="Helical" evidence="1">
    <location>
        <begin position="28"/>
        <end position="45"/>
    </location>
</feature>
<keyword evidence="1" id="KW-1133">Transmembrane helix</keyword>
<sequence length="164" mass="17880">MPSGKTDLPEGVEDCGAFQRKFWVAQRVASVLFALILIGCLFGALGRGGYLSRTLVTSELGVLDFPALTRWNAPDDLVVTFSPSAEDRVFFVDGRFFEAFSVEGTDPPKKATLVKDGLTGYVFSSDPSKPTRVTFRLQTQMPGLRTAAFGIDGEVAERTTFVFP</sequence>
<comment type="caution">
    <text evidence="2">The sequence shown here is derived from an EMBL/GenBank/DDBJ whole genome shotgun (WGS) entry which is preliminary data.</text>
</comment>
<protein>
    <submittedName>
        <fullName evidence="2">Uncharacterized protein</fullName>
    </submittedName>
</protein>
<keyword evidence="3" id="KW-1185">Reference proteome</keyword>
<dbReference type="Proteomes" id="UP000068164">
    <property type="component" value="Unassembled WGS sequence"/>
</dbReference>
<dbReference type="OrthoDB" id="9810066at2"/>
<evidence type="ECO:0000256" key="1">
    <source>
        <dbReference type="SAM" id="Phobius"/>
    </source>
</evidence>